<gene>
    <name evidence="17" type="ORF">HRQ91_10515</name>
</gene>
<feature type="transmembrane region" description="Helical" evidence="14">
    <location>
        <begin position="154"/>
        <end position="173"/>
    </location>
</feature>
<dbReference type="Proteomes" id="UP000671908">
    <property type="component" value="Chromosome"/>
</dbReference>
<evidence type="ECO:0000256" key="1">
    <source>
        <dbReference type="ARBA" id="ARBA00004477"/>
    </source>
</evidence>
<keyword evidence="5 13" id="KW-0378">Hydrolase</keyword>
<feature type="transmembrane region" description="Helical" evidence="14">
    <location>
        <begin position="337"/>
        <end position="357"/>
    </location>
</feature>
<evidence type="ECO:0000313" key="18">
    <source>
        <dbReference type="Proteomes" id="UP000671908"/>
    </source>
</evidence>
<dbReference type="FunFam" id="3.30.2010.10:FF:000002">
    <property type="entry name" value="CAAX prenyl protease"/>
    <property type="match status" value="1"/>
</dbReference>
<feature type="transmembrane region" description="Helical" evidence="14">
    <location>
        <begin position="6"/>
        <end position="28"/>
    </location>
</feature>
<keyword evidence="3 14" id="KW-0812">Transmembrane</keyword>
<accession>A0A975F531</accession>
<keyword evidence="4 12" id="KW-0479">Metal-binding</keyword>
<evidence type="ECO:0000256" key="7">
    <source>
        <dbReference type="ARBA" id="ARBA00022833"/>
    </source>
</evidence>
<proteinExistence type="inferred from homology"/>
<keyword evidence="9 13" id="KW-0482">Metalloprotease</keyword>
<evidence type="ECO:0000256" key="10">
    <source>
        <dbReference type="ARBA" id="ARBA00023136"/>
    </source>
</evidence>
<evidence type="ECO:0000256" key="11">
    <source>
        <dbReference type="PIRSR" id="PIRSR627057-1"/>
    </source>
</evidence>
<dbReference type="CDD" id="cd07343">
    <property type="entry name" value="M48A_Zmpste24p_like"/>
    <property type="match status" value="1"/>
</dbReference>
<keyword evidence="6" id="KW-0256">Endoplasmic reticulum</keyword>
<evidence type="ECO:0000259" key="15">
    <source>
        <dbReference type="Pfam" id="PF01435"/>
    </source>
</evidence>
<dbReference type="InterPro" id="IPR027057">
    <property type="entry name" value="CAXX_Prtase_1"/>
</dbReference>
<comment type="similarity">
    <text evidence="13">Belongs to the peptidase M48 family.</text>
</comment>
<evidence type="ECO:0000256" key="9">
    <source>
        <dbReference type="ARBA" id="ARBA00023049"/>
    </source>
</evidence>
<dbReference type="PANTHER" id="PTHR10120">
    <property type="entry name" value="CAAX PRENYL PROTEASE 1"/>
    <property type="match status" value="1"/>
</dbReference>
<dbReference type="Pfam" id="PF16491">
    <property type="entry name" value="Peptidase_M48_N"/>
    <property type="match status" value="1"/>
</dbReference>
<dbReference type="EMBL" id="CP054142">
    <property type="protein sequence ID" value="QTQ14855.1"/>
    <property type="molecule type" value="Genomic_DNA"/>
</dbReference>
<dbReference type="GO" id="GO:0071586">
    <property type="term" value="P:CAAX-box protein processing"/>
    <property type="evidence" value="ECO:0007669"/>
    <property type="project" value="InterPro"/>
</dbReference>
<sequence length="430" mass="48467">MNYSNIFVIIFLASTVFSLFLDQALEFLDYYNRLKNGRKVPKELSGIIVEEKLKCICAYEDAKYVLQIPESILYAGLSLLLVCGGVYAFILKFTLQNVTHAAFFAVFLFALVSSVPGKIVSLPFELYREFSIEKRFGFSVMTFKMWVLDRIKDCIVPLCITALLLAVMTLIFSVFRSSWWIFLAAAYICISLLISLIYPLFIAPLFNKFTALPEGELKDRLEKLLAKCAFKAKGLFVMDASRRSRHSNAYFTGFGNAKRVVLYDTLIKQLLPQEIEAVLAHELGHYKKHHIVKRLCIMIPLVILALFAAYRLSLSRGMLDAFGFSFLNESYRTVECFTSLFLLGIVFGGFGGLLGAVGNYFSRKDEFEADAFAAKICGDGGDLSNALIKLNMENMSEISVPKIYSVFNYNHPPLLERLRALGYKGGGVNR</sequence>
<organism evidence="17 18">
    <name type="scientific">Treponema parvum</name>
    <dbReference type="NCBI Taxonomy" id="138851"/>
    <lineage>
        <taxon>Bacteria</taxon>
        <taxon>Pseudomonadati</taxon>
        <taxon>Spirochaetota</taxon>
        <taxon>Spirochaetia</taxon>
        <taxon>Spirochaetales</taxon>
        <taxon>Treponemataceae</taxon>
        <taxon>Treponema</taxon>
    </lineage>
</organism>
<dbReference type="InterPro" id="IPR001915">
    <property type="entry name" value="Peptidase_M48"/>
</dbReference>
<evidence type="ECO:0000256" key="2">
    <source>
        <dbReference type="ARBA" id="ARBA00022670"/>
    </source>
</evidence>
<feature type="domain" description="Peptidase M48" evidence="15">
    <location>
        <begin position="213"/>
        <end position="421"/>
    </location>
</feature>
<dbReference type="InterPro" id="IPR032456">
    <property type="entry name" value="Peptidase_M48_N"/>
</dbReference>
<protein>
    <submittedName>
        <fullName evidence="17">M48 family metallopeptidase</fullName>
    </submittedName>
</protein>
<feature type="transmembrane region" description="Helical" evidence="14">
    <location>
        <begin position="295"/>
        <end position="313"/>
    </location>
</feature>
<keyword evidence="2 13" id="KW-0645">Protease</keyword>
<comment type="cofactor">
    <cofactor evidence="12 13">
        <name>Zn(2+)</name>
        <dbReference type="ChEBI" id="CHEBI:29105"/>
    </cofactor>
    <text evidence="12 13">Binds 1 zinc ion per subunit.</text>
</comment>
<evidence type="ECO:0000256" key="14">
    <source>
        <dbReference type="SAM" id="Phobius"/>
    </source>
</evidence>
<feature type="active site" description="Proton donor" evidence="11">
    <location>
        <position position="370"/>
    </location>
</feature>
<keyword evidence="8 14" id="KW-1133">Transmembrane helix</keyword>
<keyword evidence="10 14" id="KW-0472">Membrane</keyword>
<feature type="transmembrane region" description="Helical" evidence="14">
    <location>
        <begin position="179"/>
        <end position="201"/>
    </location>
</feature>
<evidence type="ECO:0000256" key="5">
    <source>
        <dbReference type="ARBA" id="ARBA00022801"/>
    </source>
</evidence>
<evidence type="ECO:0000256" key="6">
    <source>
        <dbReference type="ARBA" id="ARBA00022824"/>
    </source>
</evidence>
<evidence type="ECO:0000259" key="16">
    <source>
        <dbReference type="Pfam" id="PF16491"/>
    </source>
</evidence>
<feature type="domain" description="CAAX prenyl protease 1 N-terminal" evidence="16">
    <location>
        <begin position="31"/>
        <end position="208"/>
    </location>
</feature>
<dbReference type="GO" id="GO:0046872">
    <property type="term" value="F:metal ion binding"/>
    <property type="evidence" value="ECO:0007669"/>
    <property type="project" value="UniProtKB-KW"/>
</dbReference>
<feature type="transmembrane region" description="Helical" evidence="14">
    <location>
        <begin position="102"/>
        <end position="124"/>
    </location>
</feature>
<comment type="subcellular location">
    <subcellularLocation>
        <location evidence="1">Endoplasmic reticulum membrane</location>
        <topology evidence="1">Multi-pass membrane protein</topology>
    </subcellularLocation>
</comment>
<evidence type="ECO:0000256" key="3">
    <source>
        <dbReference type="ARBA" id="ARBA00022692"/>
    </source>
</evidence>
<evidence type="ECO:0000256" key="12">
    <source>
        <dbReference type="PIRSR" id="PIRSR627057-2"/>
    </source>
</evidence>
<dbReference type="AlphaFoldDB" id="A0A975F531"/>
<dbReference type="GO" id="GO:0004222">
    <property type="term" value="F:metalloendopeptidase activity"/>
    <property type="evidence" value="ECO:0007669"/>
    <property type="project" value="InterPro"/>
</dbReference>
<evidence type="ECO:0000256" key="4">
    <source>
        <dbReference type="ARBA" id="ARBA00022723"/>
    </source>
</evidence>
<feature type="binding site" evidence="12">
    <location>
        <position position="285"/>
    </location>
    <ligand>
        <name>Zn(2+)</name>
        <dbReference type="ChEBI" id="CHEBI:29105"/>
        <note>catalytic</note>
    </ligand>
</feature>
<keyword evidence="18" id="KW-1185">Reference proteome</keyword>
<feature type="transmembrane region" description="Helical" evidence="14">
    <location>
        <begin position="72"/>
        <end position="90"/>
    </location>
</feature>
<keyword evidence="7 12" id="KW-0862">Zinc</keyword>
<feature type="binding site" evidence="12">
    <location>
        <position position="281"/>
    </location>
    <ligand>
        <name>Zn(2+)</name>
        <dbReference type="ChEBI" id="CHEBI:29105"/>
        <note>catalytic</note>
    </ligand>
</feature>
<reference evidence="17 18" key="1">
    <citation type="journal article" date="2021" name="Microbiol. Resour. Announc.">
        <title>Complete Genome Sequences of Three Human Oral Treponema parvum Isolates.</title>
        <authorList>
            <person name="Zeng H."/>
            <person name="Watt R.M."/>
        </authorList>
    </citation>
    <scope>NUCLEOTIDE SEQUENCE [LARGE SCALE GENOMIC DNA]</scope>
    <source>
        <strain evidence="17 18">ATCC 700770</strain>
    </source>
</reference>
<feature type="binding site" evidence="12">
    <location>
        <position position="366"/>
    </location>
    <ligand>
        <name>Zn(2+)</name>
        <dbReference type="ChEBI" id="CHEBI:29105"/>
        <note>catalytic</note>
    </ligand>
</feature>
<evidence type="ECO:0000256" key="13">
    <source>
        <dbReference type="RuleBase" id="RU003983"/>
    </source>
</evidence>
<name>A0A975F531_9SPIR</name>
<dbReference type="KEGG" id="tpav:HRQ91_10515"/>
<feature type="active site" evidence="11">
    <location>
        <position position="282"/>
    </location>
</feature>
<dbReference type="RefSeq" id="WP_210119494.1">
    <property type="nucleotide sequence ID" value="NZ_CP054142.1"/>
</dbReference>
<evidence type="ECO:0000313" key="17">
    <source>
        <dbReference type="EMBL" id="QTQ14855.1"/>
    </source>
</evidence>
<dbReference type="Pfam" id="PF01435">
    <property type="entry name" value="Peptidase_M48"/>
    <property type="match status" value="1"/>
</dbReference>
<evidence type="ECO:0000256" key="8">
    <source>
        <dbReference type="ARBA" id="ARBA00022989"/>
    </source>
</evidence>
<dbReference type="Gene3D" id="3.30.2010.10">
    <property type="entry name" value="Metalloproteases ('zincins'), catalytic domain"/>
    <property type="match status" value="1"/>
</dbReference>